<evidence type="ECO:0000259" key="1">
    <source>
        <dbReference type="Pfam" id="PF07819"/>
    </source>
</evidence>
<evidence type="ECO:0000313" key="3">
    <source>
        <dbReference type="Proteomes" id="UP000241771"/>
    </source>
</evidence>
<comment type="caution">
    <text evidence="2">The sequence shown here is derived from an EMBL/GenBank/DDBJ whole genome shotgun (WGS) entry which is preliminary data.</text>
</comment>
<gene>
    <name evidence="2" type="ORF">C9I98_04760</name>
</gene>
<proteinExistence type="predicted"/>
<accession>A0A2T3NYD0</accession>
<dbReference type="GO" id="GO:0016788">
    <property type="term" value="F:hydrolase activity, acting on ester bonds"/>
    <property type="evidence" value="ECO:0007669"/>
    <property type="project" value="InterPro"/>
</dbReference>
<evidence type="ECO:0000313" key="2">
    <source>
        <dbReference type="EMBL" id="PSW21260.1"/>
    </source>
</evidence>
<protein>
    <recommendedName>
        <fullName evidence="1">GPI inositol-deacylase PGAP1-like alpha/beta domain-containing protein</fullName>
    </recommendedName>
</protein>
<dbReference type="InterPro" id="IPR012908">
    <property type="entry name" value="PGAP1-ab_dom-like"/>
</dbReference>
<dbReference type="Proteomes" id="UP000241771">
    <property type="component" value="Unassembled WGS sequence"/>
</dbReference>
<dbReference type="AlphaFoldDB" id="A0A2T3NYD0"/>
<name>A0A2T3NYD0_9GAMM</name>
<keyword evidence="3" id="KW-1185">Reference proteome</keyword>
<dbReference type="RefSeq" id="WP_107271642.1">
    <property type="nucleotide sequence ID" value="NZ_PYMA01000002.1"/>
</dbReference>
<dbReference type="SUPFAM" id="SSF53474">
    <property type="entry name" value="alpha/beta-Hydrolases"/>
    <property type="match status" value="1"/>
</dbReference>
<dbReference type="Pfam" id="PF07819">
    <property type="entry name" value="PGAP1"/>
    <property type="match status" value="1"/>
</dbReference>
<sequence>MINKNNLGKTLQSLKEELSSKVLENKELAKEKVTQLFEQGVIPPQGEAFQAVLNGAIGDYLEKKNSRLALKMVFTDQSQTLSEMPSVLCSQLPGATGRIVLCVHGWCMADKGWSRKDQDMGQAFASSGYTPVYLFYNTGKHISLNGEEFAYRLEKLIQAWPCKVTELVIIGHSMGGLVTRSACHYAAENQLGWLSVLRTFITLGTPHNGAPLAKLACWIDDHVANIPQLKFLHKIGEIRSSGTKDLSKGYILHTDWQQENQIGTQEAGLPISRPALPCHSACYAVATCLGKNLKDESNRKLGDGLVPVSSALGESTKGIMALSYPDDHRWVAGGINHLDLLNHPRVFAKVKEWVLLNTVEQPAGYLTSD</sequence>
<reference evidence="2 3" key="1">
    <citation type="submission" date="2018-01" db="EMBL/GenBank/DDBJ databases">
        <title>Whole genome sequencing of Histamine producing bacteria.</title>
        <authorList>
            <person name="Butler K."/>
        </authorList>
    </citation>
    <scope>NUCLEOTIDE SEQUENCE [LARGE SCALE GENOMIC DNA]</scope>
    <source>
        <strain evidence="2 3">DSM 100436</strain>
    </source>
</reference>
<dbReference type="EMBL" id="PYMA01000002">
    <property type="protein sequence ID" value="PSW21260.1"/>
    <property type="molecule type" value="Genomic_DNA"/>
</dbReference>
<feature type="domain" description="GPI inositol-deacylase PGAP1-like alpha/beta" evidence="1">
    <location>
        <begin position="161"/>
        <end position="269"/>
    </location>
</feature>
<dbReference type="InterPro" id="IPR029058">
    <property type="entry name" value="AB_hydrolase_fold"/>
</dbReference>
<organism evidence="2 3">
    <name type="scientific">Photobacterium sanctipauli</name>
    <dbReference type="NCBI Taxonomy" id="1342794"/>
    <lineage>
        <taxon>Bacteria</taxon>
        <taxon>Pseudomonadati</taxon>
        <taxon>Pseudomonadota</taxon>
        <taxon>Gammaproteobacteria</taxon>
        <taxon>Vibrionales</taxon>
        <taxon>Vibrionaceae</taxon>
        <taxon>Photobacterium</taxon>
    </lineage>
</organism>
<dbReference type="PANTHER" id="PTHR11440">
    <property type="entry name" value="LECITHIN-CHOLESTEROL ACYLTRANSFERASE-RELATED"/>
    <property type="match status" value="1"/>
</dbReference>
<dbReference type="Gene3D" id="3.40.50.1820">
    <property type="entry name" value="alpha/beta hydrolase"/>
    <property type="match status" value="1"/>
</dbReference>